<evidence type="ECO:0000256" key="1">
    <source>
        <dbReference type="SAM" id="MobiDB-lite"/>
    </source>
</evidence>
<feature type="domain" description="SLH" evidence="3">
    <location>
        <begin position="69"/>
        <end position="133"/>
    </location>
</feature>
<dbReference type="InterPro" id="IPR001119">
    <property type="entry name" value="SLH_dom"/>
</dbReference>
<dbReference type="InterPro" id="IPR051465">
    <property type="entry name" value="Cell_Envelope_Struct_Comp"/>
</dbReference>
<dbReference type="Pfam" id="PF00395">
    <property type="entry name" value="SLH"/>
    <property type="match status" value="2"/>
</dbReference>
<sequence>MTKNTPSSIKKLLIGGLTATFVLGGASSALASDHPGKGNWENSKKEQSKWEQKAEKESKGKKDTKNKFKADFNDMVGGDVEWANRHIASLAALKVFEGYEDGTFQPRKPVTRLEAITAAVRLLGLRDQAESEEAKNSPLNFKDADKLTEKYPWAVGYVSVALKNDLFLETESSIKPEAPADRLWATMLLVKAMKLEDEAKAKMNTKLDFKDADQIPAGAVGYVAVALEKGLIQGYENGKFLPNKPVTRAELAALLDRTGDQIPDVGHSLRAGTVVYGVSNNTLTIRQGNENVYLSLDPDAFIFKNGVRVKASDIQPGDFVKVRLYNNTIVFVDVIHSEYGNALIARGGFEKFTVDQQGKISSITITEKVNGQEKSVTYAVEGDVRLIGDTSKLVLNQPKTQVELSGKNNKVQIIQVIQN</sequence>
<protein>
    <submittedName>
        <fullName evidence="4">S-layer homology domain-containing protein</fullName>
    </submittedName>
</protein>
<feature type="chain" id="PRO_5045299959" evidence="2">
    <location>
        <begin position="32"/>
        <end position="419"/>
    </location>
</feature>
<name>A0ABW3DFI5_9BACL</name>
<dbReference type="Proteomes" id="UP001597120">
    <property type="component" value="Unassembled WGS sequence"/>
</dbReference>
<dbReference type="RefSeq" id="WP_379291518.1">
    <property type="nucleotide sequence ID" value="NZ_JBHTIU010000104.1"/>
</dbReference>
<keyword evidence="2" id="KW-0732">Signal</keyword>
<feature type="domain" description="SLH" evidence="3">
    <location>
        <begin position="206"/>
        <end position="269"/>
    </location>
</feature>
<keyword evidence="5" id="KW-1185">Reference proteome</keyword>
<dbReference type="PANTHER" id="PTHR43308:SF5">
    <property type="entry name" value="S-LAYER PROTEIN _ PEPTIDOGLYCAN ENDO-BETA-N-ACETYLGLUCOSAMINIDASE"/>
    <property type="match status" value="1"/>
</dbReference>
<dbReference type="PANTHER" id="PTHR43308">
    <property type="entry name" value="OUTER MEMBRANE PROTEIN ALPHA-RELATED"/>
    <property type="match status" value="1"/>
</dbReference>
<feature type="region of interest" description="Disordered" evidence="1">
    <location>
        <begin position="31"/>
        <end position="65"/>
    </location>
</feature>
<proteinExistence type="predicted"/>
<accession>A0ABW3DFI5</accession>
<evidence type="ECO:0000313" key="4">
    <source>
        <dbReference type="EMBL" id="MFD0872217.1"/>
    </source>
</evidence>
<dbReference type="EMBL" id="JBHTIU010000104">
    <property type="protein sequence ID" value="MFD0872217.1"/>
    <property type="molecule type" value="Genomic_DNA"/>
</dbReference>
<dbReference type="PROSITE" id="PS51272">
    <property type="entry name" value="SLH"/>
    <property type="match status" value="2"/>
</dbReference>
<organism evidence="4 5">
    <name type="scientific">Paenibacillus residui</name>
    <dbReference type="NCBI Taxonomy" id="629724"/>
    <lineage>
        <taxon>Bacteria</taxon>
        <taxon>Bacillati</taxon>
        <taxon>Bacillota</taxon>
        <taxon>Bacilli</taxon>
        <taxon>Bacillales</taxon>
        <taxon>Paenibacillaceae</taxon>
        <taxon>Paenibacillus</taxon>
    </lineage>
</organism>
<evidence type="ECO:0000313" key="5">
    <source>
        <dbReference type="Proteomes" id="UP001597120"/>
    </source>
</evidence>
<evidence type="ECO:0000256" key="2">
    <source>
        <dbReference type="SAM" id="SignalP"/>
    </source>
</evidence>
<feature type="signal peptide" evidence="2">
    <location>
        <begin position="1"/>
        <end position="31"/>
    </location>
</feature>
<evidence type="ECO:0000259" key="3">
    <source>
        <dbReference type="PROSITE" id="PS51272"/>
    </source>
</evidence>
<comment type="caution">
    <text evidence="4">The sequence shown here is derived from an EMBL/GenBank/DDBJ whole genome shotgun (WGS) entry which is preliminary data.</text>
</comment>
<feature type="compositionally biased region" description="Basic and acidic residues" evidence="1">
    <location>
        <begin position="42"/>
        <end position="65"/>
    </location>
</feature>
<reference evidence="5" key="1">
    <citation type="journal article" date="2019" name="Int. J. Syst. Evol. Microbiol.">
        <title>The Global Catalogue of Microorganisms (GCM) 10K type strain sequencing project: providing services to taxonomists for standard genome sequencing and annotation.</title>
        <authorList>
            <consortium name="The Broad Institute Genomics Platform"/>
            <consortium name="The Broad Institute Genome Sequencing Center for Infectious Disease"/>
            <person name="Wu L."/>
            <person name="Ma J."/>
        </authorList>
    </citation>
    <scope>NUCLEOTIDE SEQUENCE [LARGE SCALE GENOMIC DNA]</scope>
    <source>
        <strain evidence="5">CCUG 57263</strain>
    </source>
</reference>
<gene>
    <name evidence="4" type="ORF">ACFQ03_24150</name>
</gene>